<dbReference type="EMBL" id="CP157355">
    <property type="protein sequence ID" value="XBL99825.1"/>
    <property type="molecule type" value="Genomic_DNA"/>
</dbReference>
<gene>
    <name evidence="1" type="ORF">ABHF33_12230</name>
</gene>
<name>A0AAU7F6S7_9NEIS</name>
<dbReference type="AlphaFoldDB" id="A0AAU7F6S7"/>
<evidence type="ECO:0008006" key="2">
    <source>
        <dbReference type="Google" id="ProtNLM"/>
    </source>
</evidence>
<dbReference type="RefSeq" id="WP_348944217.1">
    <property type="nucleotide sequence ID" value="NZ_CP157355.1"/>
</dbReference>
<evidence type="ECO:0000313" key="1">
    <source>
        <dbReference type="EMBL" id="XBL99825.1"/>
    </source>
</evidence>
<accession>A0AAU7F6S7</accession>
<protein>
    <recommendedName>
        <fullName evidence="2">NolW-like domain-containing protein</fullName>
    </recommendedName>
</protein>
<sequence length="268" mass="29530">MKSKLIIGYMAILLLGISMSLRAEYVETFTPRHQLATQLAAALQDAFPAAAVRSFSGQIIITAPNEASYRKIRALAAQLDQPVRSLTITVEQRSLAERQVQALDAQGQVVIGTQGSEARLDLGLEQQHSRTTAVSQQTLRTLDGGTAMIMLGQQRFVPQLSFIHRPVYQIRQYGGVWQVAGSGFYVAPALLGDQRISLKIAPQASSLQRDGRVNVHEVYSEVEGRLGEWLPIGETQAESSSDRRRLAGVDQRASQTRYSVWVKVELAQ</sequence>
<dbReference type="KEGG" id="cmav:ABHF33_12230"/>
<proteinExistence type="predicted"/>
<reference evidence="1" key="1">
    <citation type="submission" date="2024-05" db="EMBL/GenBank/DDBJ databases">
        <authorList>
            <person name="Yang L."/>
            <person name="Pan L."/>
        </authorList>
    </citation>
    <scope>NUCLEOTIDE SEQUENCE</scope>
    <source>
        <strain evidence="1">FCG-7</strain>
    </source>
</reference>
<organism evidence="1">
    <name type="scientific">Chitinibacter mangrovi</name>
    <dbReference type="NCBI Taxonomy" id="3153927"/>
    <lineage>
        <taxon>Bacteria</taxon>
        <taxon>Pseudomonadati</taxon>
        <taxon>Pseudomonadota</taxon>
        <taxon>Betaproteobacteria</taxon>
        <taxon>Neisseriales</taxon>
        <taxon>Chitinibacteraceae</taxon>
        <taxon>Chitinibacter</taxon>
    </lineage>
</organism>